<dbReference type="Proteomes" id="UP000481153">
    <property type="component" value="Unassembled WGS sequence"/>
</dbReference>
<dbReference type="InterPro" id="IPR011146">
    <property type="entry name" value="HIT-like"/>
</dbReference>
<gene>
    <name evidence="7" type="ORF">Ae201684_015645</name>
</gene>
<dbReference type="GO" id="GO:0016787">
    <property type="term" value="F:hydrolase activity"/>
    <property type="evidence" value="ECO:0007669"/>
    <property type="project" value="UniProtKB-KW"/>
</dbReference>
<protein>
    <recommendedName>
        <fullName evidence="6">HIT domain-containing protein</fullName>
    </recommendedName>
</protein>
<feature type="active site" description="Tele-AMP-histidine intermediate" evidence="3">
    <location>
        <position position="108"/>
    </location>
</feature>
<evidence type="ECO:0000256" key="4">
    <source>
        <dbReference type="PIRSR" id="PIRSR601310-3"/>
    </source>
</evidence>
<proteinExistence type="predicted"/>
<evidence type="ECO:0000313" key="8">
    <source>
        <dbReference type="Proteomes" id="UP000481153"/>
    </source>
</evidence>
<keyword evidence="2" id="KW-0378">Hydrolase</keyword>
<keyword evidence="8" id="KW-1185">Reference proteome</keyword>
<dbReference type="PRINTS" id="PR00332">
    <property type="entry name" value="HISTRIAD"/>
</dbReference>
<sequence>MWARLTRRRVCVFCDRSRLETNGIVFEDDLVMAFRDKNPRASVHLLVVPKVHVNNTTKLTSQDAALVEHMWKVGKDALNQECARLEIKCATPVFGFHQPPFNSVEHLHLHCLAPPYEPAWNAYRYMQSKLHHFISVETLLERLQSIPSHDNP</sequence>
<name>A0A6G0WF58_9STRA</name>
<evidence type="ECO:0000313" key="7">
    <source>
        <dbReference type="EMBL" id="KAF0725980.1"/>
    </source>
</evidence>
<dbReference type="Gene3D" id="3.30.428.10">
    <property type="entry name" value="HIT-like"/>
    <property type="match status" value="1"/>
</dbReference>
<accession>A0A6G0WF58</accession>
<organism evidence="7 8">
    <name type="scientific">Aphanomyces euteiches</name>
    <dbReference type="NCBI Taxonomy" id="100861"/>
    <lineage>
        <taxon>Eukaryota</taxon>
        <taxon>Sar</taxon>
        <taxon>Stramenopiles</taxon>
        <taxon>Oomycota</taxon>
        <taxon>Saprolegniomycetes</taxon>
        <taxon>Saprolegniales</taxon>
        <taxon>Verrucalvaceae</taxon>
        <taxon>Aphanomyces</taxon>
    </lineage>
</organism>
<reference evidence="7 8" key="1">
    <citation type="submission" date="2019-07" db="EMBL/GenBank/DDBJ databases">
        <title>Genomics analysis of Aphanomyces spp. identifies a new class of oomycete effector associated with host adaptation.</title>
        <authorList>
            <person name="Gaulin E."/>
        </authorList>
    </citation>
    <scope>NUCLEOTIDE SEQUENCE [LARGE SCALE GENOMIC DNA]</scope>
    <source>
        <strain evidence="7 8">ATCC 201684</strain>
    </source>
</reference>
<comment type="caution">
    <text evidence="7">The sequence shown here is derived from an EMBL/GenBank/DDBJ whole genome shotgun (WGS) entry which is preliminary data.</text>
</comment>
<dbReference type="AlphaFoldDB" id="A0A6G0WF58"/>
<feature type="domain" description="HIT" evidence="6">
    <location>
        <begin position="12"/>
        <end position="125"/>
    </location>
</feature>
<dbReference type="PANTHER" id="PTHR12486:SF5">
    <property type="entry name" value="ADENOSINE 5'-MONOPHOSPHORAMIDASE HINT3"/>
    <property type="match status" value="1"/>
</dbReference>
<evidence type="ECO:0000256" key="5">
    <source>
        <dbReference type="PROSITE-ProRule" id="PRU00464"/>
    </source>
</evidence>
<dbReference type="PROSITE" id="PS51084">
    <property type="entry name" value="HIT_2"/>
    <property type="match status" value="1"/>
</dbReference>
<dbReference type="InterPro" id="IPR036265">
    <property type="entry name" value="HIT-like_sf"/>
</dbReference>
<dbReference type="InterPro" id="IPR001310">
    <property type="entry name" value="Histidine_triad_HIT"/>
</dbReference>
<dbReference type="PANTHER" id="PTHR12486">
    <property type="entry name" value="APRATAXIN-RELATED"/>
    <property type="match status" value="1"/>
</dbReference>
<evidence type="ECO:0000256" key="1">
    <source>
        <dbReference type="ARBA" id="ARBA00022741"/>
    </source>
</evidence>
<dbReference type="GO" id="GO:0000166">
    <property type="term" value="F:nucleotide binding"/>
    <property type="evidence" value="ECO:0007669"/>
    <property type="project" value="UniProtKB-KW"/>
</dbReference>
<keyword evidence="1" id="KW-0547">Nucleotide-binding</keyword>
<dbReference type="EMBL" id="VJMJ01000229">
    <property type="protein sequence ID" value="KAF0725980.1"/>
    <property type="molecule type" value="Genomic_DNA"/>
</dbReference>
<evidence type="ECO:0000256" key="3">
    <source>
        <dbReference type="PIRSR" id="PIRSR601310-1"/>
    </source>
</evidence>
<dbReference type="VEuPathDB" id="FungiDB:AeMF1_001762"/>
<dbReference type="SUPFAM" id="SSF54197">
    <property type="entry name" value="HIT-like"/>
    <property type="match status" value="1"/>
</dbReference>
<evidence type="ECO:0000259" key="6">
    <source>
        <dbReference type="PROSITE" id="PS51084"/>
    </source>
</evidence>
<evidence type="ECO:0000256" key="2">
    <source>
        <dbReference type="ARBA" id="ARBA00022801"/>
    </source>
</evidence>
<feature type="short sequence motif" description="Histidine triad motif" evidence="4 5">
    <location>
        <begin position="106"/>
        <end position="110"/>
    </location>
</feature>
<dbReference type="Pfam" id="PF11969">
    <property type="entry name" value="DcpS_C"/>
    <property type="match status" value="1"/>
</dbReference>